<proteinExistence type="inferred from homology"/>
<dbReference type="FunFam" id="3.90.70.10:FF:000006">
    <property type="entry name" value="Cathepsin S"/>
    <property type="match status" value="1"/>
</dbReference>
<keyword evidence="5" id="KW-0865">Zymogen</keyword>
<keyword evidence="4" id="KW-0788">Thiol protease</keyword>
<dbReference type="PROSITE" id="PS00139">
    <property type="entry name" value="THIOL_PROTEASE_CYS"/>
    <property type="match status" value="1"/>
</dbReference>
<dbReference type="SMART" id="SM00848">
    <property type="entry name" value="Inhibitor_I29"/>
    <property type="match status" value="1"/>
</dbReference>
<protein>
    <submittedName>
        <fullName evidence="10">Uncharacterized protein</fullName>
    </submittedName>
</protein>
<evidence type="ECO:0000256" key="3">
    <source>
        <dbReference type="ARBA" id="ARBA00022801"/>
    </source>
</evidence>
<evidence type="ECO:0000256" key="2">
    <source>
        <dbReference type="ARBA" id="ARBA00022670"/>
    </source>
</evidence>
<dbReference type="InterPro" id="IPR013201">
    <property type="entry name" value="Prot_inhib_I29"/>
</dbReference>
<dbReference type="SMART" id="SM00645">
    <property type="entry name" value="Pept_C1"/>
    <property type="match status" value="1"/>
</dbReference>
<organism evidence="10 11">
    <name type="scientific">Lymnaea stagnalis</name>
    <name type="common">Great pond snail</name>
    <name type="synonym">Helix stagnalis</name>
    <dbReference type="NCBI Taxonomy" id="6523"/>
    <lineage>
        <taxon>Eukaryota</taxon>
        <taxon>Metazoa</taxon>
        <taxon>Spiralia</taxon>
        <taxon>Lophotrochozoa</taxon>
        <taxon>Mollusca</taxon>
        <taxon>Gastropoda</taxon>
        <taxon>Heterobranchia</taxon>
        <taxon>Euthyneura</taxon>
        <taxon>Panpulmonata</taxon>
        <taxon>Hygrophila</taxon>
        <taxon>Lymnaeoidea</taxon>
        <taxon>Lymnaeidae</taxon>
        <taxon>Lymnaea</taxon>
    </lineage>
</organism>
<evidence type="ECO:0000256" key="1">
    <source>
        <dbReference type="ARBA" id="ARBA00008455"/>
    </source>
</evidence>
<dbReference type="InterPro" id="IPR038765">
    <property type="entry name" value="Papain-like_cys_pep_sf"/>
</dbReference>
<evidence type="ECO:0000259" key="9">
    <source>
        <dbReference type="SMART" id="SM00848"/>
    </source>
</evidence>
<dbReference type="Gene3D" id="3.90.70.10">
    <property type="entry name" value="Cysteine proteinases"/>
    <property type="match status" value="1"/>
</dbReference>
<keyword evidence="11" id="KW-1185">Reference proteome</keyword>
<keyword evidence="3" id="KW-0378">Hydrolase</keyword>
<comment type="caution">
    <text evidence="10">The sequence shown here is derived from an EMBL/GenBank/DDBJ whole genome shotgun (WGS) entry which is preliminary data.</text>
</comment>
<evidence type="ECO:0000256" key="5">
    <source>
        <dbReference type="ARBA" id="ARBA00023145"/>
    </source>
</evidence>
<evidence type="ECO:0000256" key="4">
    <source>
        <dbReference type="ARBA" id="ARBA00022807"/>
    </source>
</evidence>
<keyword evidence="2" id="KW-0645">Protease</keyword>
<dbReference type="InterPro" id="IPR025660">
    <property type="entry name" value="Pept_his_AS"/>
</dbReference>
<dbReference type="InterPro" id="IPR025661">
    <property type="entry name" value="Pept_asp_AS"/>
</dbReference>
<dbReference type="PROSITE" id="PS00639">
    <property type="entry name" value="THIOL_PROTEASE_HIS"/>
    <property type="match status" value="1"/>
</dbReference>
<evidence type="ECO:0000256" key="6">
    <source>
        <dbReference type="ARBA" id="ARBA00023157"/>
    </source>
</evidence>
<dbReference type="Pfam" id="PF00112">
    <property type="entry name" value="Peptidase_C1"/>
    <property type="match status" value="1"/>
</dbReference>
<dbReference type="AlphaFoldDB" id="A0AAV2IFT8"/>
<keyword evidence="6" id="KW-1015">Disulfide bond</keyword>
<keyword evidence="7" id="KW-0732">Signal</keyword>
<dbReference type="PRINTS" id="PR00705">
    <property type="entry name" value="PAPAIN"/>
</dbReference>
<evidence type="ECO:0000313" key="11">
    <source>
        <dbReference type="Proteomes" id="UP001497497"/>
    </source>
</evidence>
<dbReference type="PROSITE" id="PS00640">
    <property type="entry name" value="THIOL_PROTEASE_ASN"/>
    <property type="match status" value="1"/>
</dbReference>
<dbReference type="CDD" id="cd02248">
    <property type="entry name" value="Peptidase_C1A"/>
    <property type="match status" value="1"/>
</dbReference>
<dbReference type="Pfam" id="PF08246">
    <property type="entry name" value="Inhibitor_I29"/>
    <property type="match status" value="1"/>
</dbReference>
<evidence type="ECO:0000313" key="10">
    <source>
        <dbReference type="EMBL" id="CAL1545609.1"/>
    </source>
</evidence>
<dbReference type="SUPFAM" id="SSF54001">
    <property type="entry name" value="Cysteine proteinases"/>
    <property type="match status" value="1"/>
</dbReference>
<dbReference type="GO" id="GO:0006508">
    <property type="term" value="P:proteolysis"/>
    <property type="evidence" value="ECO:0007669"/>
    <property type="project" value="UniProtKB-KW"/>
</dbReference>
<dbReference type="InterPro" id="IPR000668">
    <property type="entry name" value="Peptidase_C1A_C"/>
</dbReference>
<feature type="domain" description="Cathepsin propeptide inhibitor" evidence="9">
    <location>
        <begin position="44"/>
        <end position="104"/>
    </location>
</feature>
<dbReference type="Proteomes" id="UP001497497">
    <property type="component" value="Unassembled WGS sequence"/>
</dbReference>
<dbReference type="PANTHER" id="PTHR12411">
    <property type="entry name" value="CYSTEINE PROTEASE FAMILY C1-RELATED"/>
    <property type="match status" value="1"/>
</dbReference>
<name>A0AAV2IFT8_LYMST</name>
<evidence type="ECO:0000259" key="8">
    <source>
        <dbReference type="SMART" id="SM00645"/>
    </source>
</evidence>
<reference evidence="10 11" key="1">
    <citation type="submission" date="2024-04" db="EMBL/GenBank/DDBJ databases">
        <authorList>
            <consortium name="Genoscope - CEA"/>
            <person name="William W."/>
        </authorList>
    </citation>
    <scope>NUCLEOTIDE SEQUENCE [LARGE SCALE GENOMIC DNA]</scope>
</reference>
<dbReference type="InterPro" id="IPR039417">
    <property type="entry name" value="Peptidase_C1A_papain-like"/>
</dbReference>
<feature type="domain" description="Peptidase C1A papain C-terminal" evidence="8">
    <location>
        <begin position="133"/>
        <end position="348"/>
    </location>
</feature>
<dbReference type="InterPro" id="IPR013128">
    <property type="entry name" value="Peptidase_C1A"/>
</dbReference>
<evidence type="ECO:0000256" key="7">
    <source>
        <dbReference type="SAM" id="SignalP"/>
    </source>
</evidence>
<accession>A0AAV2IFT8</accession>
<dbReference type="GO" id="GO:0008234">
    <property type="term" value="F:cysteine-type peptidase activity"/>
    <property type="evidence" value="ECO:0007669"/>
    <property type="project" value="UniProtKB-KW"/>
</dbReference>
<sequence length="352" mass="39416">MLILLLIACLATLTVHGMSNKLNSGVYNGYYSYRLSYEPYTATFNEFRKVFGKTYQTHSQFNESYNTFIENIKKIEEHNLKFHNGQVSYFLGVNQFTDLTLDEYHRLNHLGKYSTVKSRAVTKCFIYEPKNSAPDAIDWRTRGAVTAVKNQGHCGSCWAFSVTGTIEGQNFRNTGKLLSFSEQQILDCCHDDGCGGCNGGYMDYVYRYINKTGGLELESEYPYRAEEDTCHFDRSSVRVKVTNCLDIKTGNEYHLKDALGNVGPVSVAIDASHPSFKSYAGGIYDEKDCSSSELDHGVLAVGYGAQNKADYWIIKNSWGSTWGMEGYILMLRNAKNQCGTATLASFPVTASP</sequence>
<gene>
    <name evidence="10" type="ORF">GSLYS_00019067001</name>
</gene>
<feature type="chain" id="PRO_5043618022" evidence="7">
    <location>
        <begin position="18"/>
        <end position="352"/>
    </location>
</feature>
<dbReference type="EMBL" id="CAXITT010000724">
    <property type="protein sequence ID" value="CAL1545609.1"/>
    <property type="molecule type" value="Genomic_DNA"/>
</dbReference>
<comment type="similarity">
    <text evidence="1">Belongs to the peptidase C1 family.</text>
</comment>
<feature type="signal peptide" evidence="7">
    <location>
        <begin position="1"/>
        <end position="17"/>
    </location>
</feature>
<dbReference type="InterPro" id="IPR000169">
    <property type="entry name" value="Pept_cys_AS"/>
</dbReference>